<evidence type="ECO:0000313" key="1">
    <source>
        <dbReference type="EMBL" id="EEE08750.1"/>
    </source>
</evidence>
<gene>
    <name evidence="1" type="ORF">BURMUCGD2_5891</name>
</gene>
<dbReference type="EMBL" id="ACFC01000002">
    <property type="protein sequence ID" value="EEE08750.1"/>
    <property type="molecule type" value="Genomic_DNA"/>
</dbReference>
<accession>B9BLD3</accession>
<name>B9BLD3_9BURK</name>
<comment type="caution">
    <text evidence="1">The sequence shown here is derived from an EMBL/GenBank/DDBJ whole genome shotgun (WGS) entry which is preliminary data.</text>
</comment>
<protein>
    <submittedName>
        <fullName evidence="1">Uncharacterized protein</fullName>
    </submittedName>
</protein>
<dbReference type="Proteomes" id="UP000004535">
    <property type="component" value="Unassembled WGS sequence"/>
</dbReference>
<proteinExistence type="predicted"/>
<evidence type="ECO:0000313" key="2">
    <source>
        <dbReference type="Proteomes" id="UP000004535"/>
    </source>
</evidence>
<sequence length="45" mass="4893">MANSPPRCHARFACITLNPVNAMHDAVAHAIRPHGTRALRLPGIH</sequence>
<dbReference type="AlphaFoldDB" id="B9BLD3"/>
<organism evidence="1 2">
    <name type="scientific">Burkholderia multivorans CGD2</name>
    <dbReference type="NCBI Taxonomy" id="513052"/>
    <lineage>
        <taxon>Bacteria</taxon>
        <taxon>Pseudomonadati</taxon>
        <taxon>Pseudomonadota</taxon>
        <taxon>Betaproteobacteria</taxon>
        <taxon>Burkholderiales</taxon>
        <taxon>Burkholderiaceae</taxon>
        <taxon>Burkholderia</taxon>
        <taxon>Burkholderia cepacia complex</taxon>
    </lineage>
</organism>
<reference evidence="1 2" key="1">
    <citation type="journal article" date="2012" name="J. Bacteriol.">
        <title>Draft Genome Sequence Determination for Cystic Fibrosis and Chronic Granulomatous Disease Burkholderia multivorans Isolates.</title>
        <authorList>
            <person name="Varga J.J."/>
            <person name="Losada L."/>
            <person name="Zelazny A.M."/>
            <person name="Brinkac L."/>
            <person name="Harkins D."/>
            <person name="Radune D."/>
            <person name="Hostetler J."/>
            <person name="Sampaio E.P."/>
            <person name="Ronning C.M."/>
            <person name="Nierman W.C."/>
            <person name="Greenberg D.E."/>
            <person name="Holland S.M."/>
            <person name="Goldberg J.B."/>
        </authorList>
    </citation>
    <scope>NUCLEOTIDE SEQUENCE [LARGE SCALE GENOMIC DNA]</scope>
    <source>
        <strain evidence="1 2">CGD2</strain>
    </source>
</reference>